<evidence type="ECO:0000313" key="1">
    <source>
        <dbReference type="EMBL" id="MPC78476.1"/>
    </source>
</evidence>
<comment type="caution">
    <text evidence="1">The sequence shown here is derived from an EMBL/GenBank/DDBJ whole genome shotgun (WGS) entry which is preliminary data.</text>
</comment>
<evidence type="ECO:0000313" key="2">
    <source>
        <dbReference type="Proteomes" id="UP000324222"/>
    </source>
</evidence>
<dbReference type="AlphaFoldDB" id="A0A5B7I9A6"/>
<name>A0A5B7I9A6_PORTR</name>
<protein>
    <submittedName>
        <fullName evidence="1">Uncharacterized protein</fullName>
    </submittedName>
</protein>
<organism evidence="1 2">
    <name type="scientific">Portunus trituberculatus</name>
    <name type="common">Swimming crab</name>
    <name type="synonym">Neptunus trituberculatus</name>
    <dbReference type="NCBI Taxonomy" id="210409"/>
    <lineage>
        <taxon>Eukaryota</taxon>
        <taxon>Metazoa</taxon>
        <taxon>Ecdysozoa</taxon>
        <taxon>Arthropoda</taxon>
        <taxon>Crustacea</taxon>
        <taxon>Multicrustacea</taxon>
        <taxon>Malacostraca</taxon>
        <taxon>Eumalacostraca</taxon>
        <taxon>Eucarida</taxon>
        <taxon>Decapoda</taxon>
        <taxon>Pleocyemata</taxon>
        <taxon>Brachyura</taxon>
        <taxon>Eubrachyura</taxon>
        <taxon>Portunoidea</taxon>
        <taxon>Portunidae</taxon>
        <taxon>Portuninae</taxon>
        <taxon>Portunus</taxon>
    </lineage>
</organism>
<reference evidence="1 2" key="1">
    <citation type="submission" date="2019-05" db="EMBL/GenBank/DDBJ databases">
        <title>Another draft genome of Portunus trituberculatus and its Hox gene families provides insights of decapod evolution.</title>
        <authorList>
            <person name="Jeong J.-H."/>
            <person name="Song I."/>
            <person name="Kim S."/>
            <person name="Choi T."/>
            <person name="Kim D."/>
            <person name="Ryu S."/>
            <person name="Kim W."/>
        </authorList>
    </citation>
    <scope>NUCLEOTIDE SEQUENCE [LARGE SCALE GENOMIC DNA]</scope>
    <source>
        <tissue evidence="1">Muscle</tissue>
    </source>
</reference>
<dbReference type="EMBL" id="VSRR010048514">
    <property type="protein sequence ID" value="MPC78476.1"/>
    <property type="molecule type" value="Genomic_DNA"/>
</dbReference>
<keyword evidence="2" id="KW-1185">Reference proteome</keyword>
<sequence length="62" mass="7604">MMIHNKWRHERLRNTEEKANNRWMVDYWCQNGQRLAFPQRCCGPLLGYGLREREEPDPKQLC</sequence>
<dbReference type="Proteomes" id="UP000324222">
    <property type="component" value="Unassembled WGS sequence"/>
</dbReference>
<accession>A0A5B7I9A6</accession>
<proteinExistence type="predicted"/>
<gene>
    <name evidence="1" type="ORF">E2C01_072963</name>
</gene>